<gene>
    <name evidence="14" type="ORF">TSAR_002347</name>
</gene>
<dbReference type="EC" id="4.1.3.3" evidence="5"/>
<evidence type="ECO:0000313" key="15">
    <source>
        <dbReference type="Proteomes" id="UP000215335"/>
    </source>
</evidence>
<evidence type="ECO:0000256" key="3">
    <source>
        <dbReference type="ARBA" id="ARBA00006324"/>
    </source>
</evidence>
<dbReference type="InterPro" id="IPR020624">
    <property type="entry name" value="Schiff_base-form_aldolases_CS"/>
</dbReference>
<dbReference type="SUPFAM" id="SSF51569">
    <property type="entry name" value="Aldolase"/>
    <property type="match status" value="1"/>
</dbReference>
<evidence type="ECO:0000256" key="6">
    <source>
        <dbReference type="ARBA" id="ARBA00022490"/>
    </source>
</evidence>
<keyword evidence="9" id="KW-0119">Carbohydrate metabolism</keyword>
<dbReference type="InterPro" id="IPR013785">
    <property type="entry name" value="Aldolase_TIM"/>
</dbReference>
<feature type="binding site" evidence="13">
    <location>
        <position position="54"/>
    </location>
    <ligand>
        <name>pyruvate</name>
        <dbReference type="ChEBI" id="CHEBI:15361"/>
    </ligand>
</feature>
<evidence type="ECO:0000256" key="1">
    <source>
        <dbReference type="ARBA" id="ARBA00004496"/>
    </source>
</evidence>
<evidence type="ECO:0000256" key="10">
    <source>
        <dbReference type="ARBA" id="ARBA00044906"/>
    </source>
</evidence>
<evidence type="ECO:0000313" key="14">
    <source>
        <dbReference type="EMBL" id="OXU28970.1"/>
    </source>
</evidence>
<comment type="caution">
    <text evidence="14">The sequence shown here is derived from an EMBL/GenBank/DDBJ whole genome shotgun (WGS) entry which is preliminary data.</text>
</comment>
<organism evidence="14 15">
    <name type="scientific">Trichomalopsis sarcophagae</name>
    <dbReference type="NCBI Taxonomy" id="543379"/>
    <lineage>
        <taxon>Eukaryota</taxon>
        <taxon>Metazoa</taxon>
        <taxon>Ecdysozoa</taxon>
        <taxon>Arthropoda</taxon>
        <taxon>Hexapoda</taxon>
        <taxon>Insecta</taxon>
        <taxon>Pterygota</taxon>
        <taxon>Neoptera</taxon>
        <taxon>Endopterygota</taxon>
        <taxon>Hymenoptera</taxon>
        <taxon>Apocrita</taxon>
        <taxon>Proctotrupomorpha</taxon>
        <taxon>Chalcidoidea</taxon>
        <taxon>Pteromalidae</taxon>
        <taxon>Pteromalinae</taxon>
        <taxon>Trichomalopsis</taxon>
    </lineage>
</organism>
<evidence type="ECO:0000256" key="11">
    <source>
        <dbReference type="PIRNR" id="PIRNR001365"/>
    </source>
</evidence>
<comment type="subunit">
    <text evidence="4">Homotetramer.</text>
</comment>
<keyword evidence="6" id="KW-0963">Cytoplasm</keyword>
<evidence type="ECO:0000256" key="7">
    <source>
        <dbReference type="ARBA" id="ARBA00023239"/>
    </source>
</evidence>
<comment type="similarity">
    <text evidence="3">Belongs to the DapA family. NanA subfamily.</text>
</comment>
<comment type="catalytic activity">
    <reaction evidence="10">
        <text>aceneuramate = aldehydo-N-acetyl-D-mannosamine + pyruvate</text>
        <dbReference type="Rhea" id="RHEA:23296"/>
        <dbReference type="ChEBI" id="CHEBI:15361"/>
        <dbReference type="ChEBI" id="CHEBI:17122"/>
        <dbReference type="ChEBI" id="CHEBI:173083"/>
        <dbReference type="EC" id="4.1.3.3"/>
    </reaction>
</comment>
<keyword evidence="8" id="KW-0704">Schiff base</keyword>
<evidence type="ECO:0000256" key="8">
    <source>
        <dbReference type="ARBA" id="ARBA00023270"/>
    </source>
</evidence>
<dbReference type="EMBL" id="NNAY01000352">
    <property type="protein sequence ID" value="OXU28970.1"/>
    <property type="molecule type" value="Genomic_DNA"/>
</dbReference>
<feature type="active site" description="Schiff-base intermediate with substrate" evidence="12">
    <location>
        <position position="175"/>
    </location>
</feature>
<dbReference type="PANTHER" id="PTHR12128:SF21">
    <property type="entry name" value="N-ACETYLNEURAMINATE LYASE"/>
    <property type="match status" value="1"/>
</dbReference>
<dbReference type="PANTHER" id="PTHR12128">
    <property type="entry name" value="DIHYDRODIPICOLINATE SYNTHASE"/>
    <property type="match status" value="1"/>
</dbReference>
<evidence type="ECO:0000256" key="5">
    <source>
        <dbReference type="ARBA" id="ARBA00012911"/>
    </source>
</evidence>
<accession>A0A232FEM4</accession>
<reference evidence="14 15" key="1">
    <citation type="journal article" date="2017" name="Curr. Biol.">
        <title>The Evolution of Venom by Co-option of Single-Copy Genes.</title>
        <authorList>
            <person name="Martinson E.O."/>
            <person name="Mrinalini"/>
            <person name="Kelkar Y.D."/>
            <person name="Chang C.H."/>
            <person name="Werren J.H."/>
        </authorList>
    </citation>
    <scope>NUCLEOTIDE SEQUENCE [LARGE SCALE GENOMIC DNA]</scope>
    <source>
        <strain evidence="14 15">Alberta</strain>
        <tissue evidence="14">Whole body</tissue>
    </source>
</reference>
<dbReference type="GO" id="GO:0005737">
    <property type="term" value="C:cytoplasm"/>
    <property type="evidence" value="ECO:0007669"/>
    <property type="project" value="UniProtKB-SubCell"/>
</dbReference>
<dbReference type="OrthoDB" id="191315at2759"/>
<evidence type="ECO:0000256" key="13">
    <source>
        <dbReference type="PIRSR" id="PIRSR001365-2"/>
    </source>
</evidence>
<comment type="subcellular location">
    <subcellularLocation>
        <location evidence="1">Cytoplasm</location>
    </subcellularLocation>
</comment>
<evidence type="ECO:0000256" key="4">
    <source>
        <dbReference type="ARBA" id="ARBA00011881"/>
    </source>
</evidence>
<name>A0A232FEM4_9HYME</name>
<feature type="binding site" evidence="13">
    <location>
        <position position="217"/>
    </location>
    <ligand>
        <name>pyruvate</name>
        <dbReference type="ChEBI" id="CHEBI:15361"/>
    </ligand>
</feature>
<dbReference type="Gene3D" id="3.20.20.70">
    <property type="entry name" value="Aldolase class I"/>
    <property type="match status" value="1"/>
</dbReference>
<keyword evidence="7 11" id="KW-0456">Lyase</keyword>
<dbReference type="Proteomes" id="UP000215335">
    <property type="component" value="Unassembled WGS sequence"/>
</dbReference>
<dbReference type="Pfam" id="PF00701">
    <property type="entry name" value="DHDPS"/>
    <property type="match status" value="1"/>
</dbReference>
<dbReference type="AlphaFoldDB" id="A0A232FEM4"/>
<feature type="active site" description="Proton donor/acceptor" evidence="12">
    <location>
        <position position="145"/>
    </location>
</feature>
<keyword evidence="15" id="KW-1185">Reference proteome</keyword>
<evidence type="ECO:0000256" key="2">
    <source>
        <dbReference type="ARBA" id="ARBA00004878"/>
    </source>
</evidence>
<evidence type="ECO:0000256" key="12">
    <source>
        <dbReference type="PIRSR" id="PIRSR001365-1"/>
    </source>
</evidence>
<sequence>MTSAIRYSYRGLIVPVFTPFKANSERAINAYLIPRYSDYLRSKNMPGVLVNGTTGEGMTMSVNERKEIAEAWSEATKSHDQHMVLQVGGAPLADVKELASHAQSLNVDAILCLPELYYKPSNVEQLVEYLQAVGEAAPETPLLYYHFPNMSKVSIHMGQFLESVRDRIPTLVGIKFTSTDLEEGSRALRVEDGRYTVFLGSNQLIPAGSAVGMDSFMPSTANLFPELVRDIIRYSKEEDYSSAKSKQEKLLRAFESLSQLGHPVASMKAAMSHLSPIEVGPSRKPLPSLDNENDQRRLRHVLKDII</sequence>
<dbReference type="InterPro" id="IPR002220">
    <property type="entry name" value="DapA-like"/>
</dbReference>
<dbReference type="PIRSF" id="PIRSF001365">
    <property type="entry name" value="DHDPS"/>
    <property type="match status" value="1"/>
</dbReference>
<protein>
    <recommendedName>
        <fullName evidence="5">N-acetylneuraminate lyase</fullName>
        <ecNumber evidence="5">4.1.3.3</ecNumber>
    </recommendedName>
</protein>
<comment type="pathway">
    <text evidence="2">Amino-sugar metabolism; N-acetylneuraminate degradation.</text>
</comment>
<dbReference type="PRINTS" id="PR00146">
    <property type="entry name" value="DHPICSNTHASE"/>
</dbReference>
<dbReference type="PROSITE" id="PS00665">
    <property type="entry name" value="DHDPS_1"/>
    <property type="match status" value="1"/>
</dbReference>
<evidence type="ECO:0000256" key="9">
    <source>
        <dbReference type="ARBA" id="ARBA00023277"/>
    </source>
</evidence>
<dbReference type="SMART" id="SM01130">
    <property type="entry name" value="DHDPS"/>
    <property type="match status" value="1"/>
</dbReference>
<dbReference type="GO" id="GO:0008747">
    <property type="term" value="F:N-acetylneuraminate lyase activity"/>
    <property type="evidence" value="ECO:0007669"/>
    <property type="project" value="UniProtKB-EC"/>
</dbReference>
<proteinExistence type="inferred from homology"/>
<dbReference type="STRING" id="543379.A0A232FEM4"/>